<dbReference type="InterPro" id="IPR016032">
    <property type="entry name" value="Sig_transdc_resp-reg_C-effctor"/>
</dbReference>
<evidence type="ECO:0000259" key="1">
    <source>
        <dbReference type="SMART" id="SM00421"/>
    </source>
</evidence>
<proteinExistence type="predicted"/>
<dbReference type="SUPFAM" id="SSF46894">
    <property type="entry name" value="C-terminal effector domain of the bipartite response regulators"/>
    <property type="match status" value="1"/>
</dbReference>
<dbReference type="AlphaFoldDB" id="A0A9X2HDH2"/>
<keyword evidence="3" id="KW-1185">Reference proteome</keyword>
<dbReference type="GO" id="GO:0006355">
    <property type="term" value="P:regulation of DNA-templated transcription"/>
    <property type="evidence" value="ECO:0007669"/>
    <property type="project" value="InterPro"/>
</dbReference>
<dbReference type="SMART" id="SM00421">
    <property type="entry name" value="HTH_LUXR"/>
    <property type="match status" value="1"/>
</dbReference>
<sequence length="491" mass="54901">MVATTLLDLKKAIWAGDGDALLDLVERRPLESWHAIRPWRMRRLLETLPRERAATSEVVRYVFGVSGGGGSRGVGPFGCSRLEEDQLDRGVWAQARELIDQRRSHPRAAMEKGRAARDLIMGRPEGIDPAVWKATCSYEAGVTNMLGGDLSAALECFGAVQAAEPPRRMAMYGRDSLVKSALIHVLFGDDELARLKLNASGYSGRTKSWVEDRIDLDTRFTRSILDDAERPGVLVERLPTARIASLGMMWPFYVYALWRACRSTGGEELFRARLTELERQVPEARRGDGFPRSAFPVALASFALQDGRVEEAESILEEADPQFFLTRLVRTRAALAAGRAEEAFRDAVALRGDTRLLRRTELRRCALGTEAALRCGRPEGAAALLAEGLERSGGLREGEMEAFTQRVRRFAEVSVPGWPQFEDAEAVRPRLTRRGAELLPALCSDTNRRDIADDLYISFNTLKTHQRMLYRKLGVRSRDELRLAAERIGFI</sequence>
<feature type="domain" description="HTH luxR-type" evidence="1">
    <location>
        <begin position="428"/>
        <end position="485"/>
    </location>
</feature>
<name>A0A9X2HDH2_9MICC</name>
<organism evidence="2 3">
    <name type="scientific">Rothia santali</name>
    <dbReference type="NCBI Taxonomy" id="2949643"/>
    <lineage>
        <taxon>Bacteria</taxon>
        <taxon>Bacillati</taxon>
        <taxon>Actinomycetota</taxon>
        <taxon>Actinomycetes</taxon>
        <taxon>Micrococcales</taxon>
        <taxon>Micrococcaceae</taxon>
        <taxon>Rothia</taxon>
    </lineage>
</organism>
<dbReference type="RefSeq" id="WP_254164797.1">
    <property type="nucleotide sequence ID" value="NZ_JANAFB010000003.1"/>
</dbReference>
<gene>
    <name evidence="2" type="ORF">NBM05_02145</name>
</gene>
<comment type="caution">
    <text evidence="2">The sequence shown here is derived from an EMBL/GenBank/DDBJ whole genome shotgun (WGS) entry which is preliminary data.</text>
</comment>
<dbReference type="Proteomes" id="UP001139502">
    <property type="component" value="Unassembled WGS sequence"/>
</dbReference>
<dbReference type="Pfam" id="PF00196">
    <property type="entry name" value="GerE"/>
    <property type="match status" value="1"/>
</dbReference>
<dbReference type="InterPro" id="IPR000792">
    <property type="entry name" value="Tscrpt_reg_LuxR_C"/>
</dbReference>
<evidence type="ECO:0000313" key="2">
    <source>
        <dbReference type="EMBL" id="MCP3424862.1"/>
    </source>
</evidence>
<accession>A0A9X2HDH2</accession>
<dbReference type="InterPro" id="IPR036388">
    <property type="entry name" value="WH-like_DNA-bd_sf"/>
</dbReference>
<evidence type="ECO:0000313" key="3">
    <source>
        <dbReference type="Proteomes" id="UP001139502"/>
    </source>
</evidence>
<dbReference type="Gene3D" id="1.10.10.10">
    <property type="entry name" value="Winged helix-like DNA-binding domain superfamily/Winged helix DNA-binding domain"/>
    <property type="match status" value="1"/>
</dbReference>
<dbReference type="GO" id="GO:0003677">
    <property type="term" value="F:DNA binding"/>
    <property type="evidence" value="ECO:0007669"/>
    <property type="project" value="InterPro"/>
</dbReference>
<dbReference type="EMBL" id="JANAFB010000003">
    <property type="protein sequence ID" value="MCP3424862.1"/>
    <property type="molecule type" value="Genomic_DNA"/>
</dbReference>
<protein>
    <submittedName>
        <fullName evidence="2">LuxR C-terminal-related transcriptional regulator</fullName>
    </submittedName>
</protein>
<reference evidence="2" key="1">
    <citation type="submission" date="2022-06" db="EMBL/GenBank/DDBJ databases">
        <title>Rothia sp. isolated from sandalwood seedling.</title>
        <authorList>
            <person name="Tuikhar N."/>
            <person name="Kirdat K."/>
            <person name="Thorat V."/>
            <person name="Swetha P."/>
            <person name="Padma S."/>
            <person name="Sundararaj R."/>
            <person name="Yadav A."/>
        </authorList>
    </citation>
    <scope>NUCLEOTIDE SEQUENCE</scope>
    <source>
        <strain evidence="2">AR01</strain>
    </source>
</reference>